<dbReference type="EMBL" id="PDOA01000050">
    <property type="protein sequence ID" value="PWC26343.1"/>
    <property type="molecule type" value="Genomic_DNA"/>
</dbReference>
<proteinExistence type="predicted"/>
<organism evidence="1 2">
    <name type="scientific">Teichococcus aestuarii</name>
    <dbReference type="NCBI Taxonomy" id="568898"/>
    <lineage>
        <taxon>Bacteria</taxon>
        <taxon>Pseudomonadati</taxon>
        <taxon>Pseudomonadota</taxon>
        <taxon>Alphaproteobacteria</taxon>
        <taxon>Acetobacterales</taxon>
        <taxon>Roseomonadaceae</taxon>
        <taxon>Roseomonas</taxon>
    </lineage>
</organism>
<gene>
    <name evidence="1" type="ORF">CR165_23720</name>
</gene>
<evidence type="ECO:0000313" key="1">
    <source>
        <dbReference type="EMBL" id="PWC26343.1"/>
    </source>
</evidence>
<dbReference type="Proteomes" id="UP000245048">
    <property type="component" value="Unassembled WGS sequence"/>
</dbReference>
<sequence length="282" mass="31073">MAQAAQFPKLDLDKLIGRDAADPARRQRLLALMADRSLAPELHQEVDAADAKARKEGEMPDFLWRGLVRTHTTVQGVTTYEKFVRKSAELPWDHASLSALGPDARKARLIALVGARREDNWRVGRLLRAFAEVGSPEGLAAAQARLRFLEGAGAKVAFFAPPGGKSPKPFSGFGPKYARLFWLDIRDADVSEVHMALDSRIQAIVPLVWPHLDTREGRALVTAAVEDVELYGKVERAFLALAAEARVEAWRADRTIFTMMAPGRWRAAAHFLCTGEASALRG</sequence>
<reference evidence="2" key="1">
    <citation type="submission" date="2017-10" db="EMBL/GenBank/DDBJ databases">
        <authorList>
            <person name="Toshchakov S.V."/>
            <person name="Goeva M.A."/>
        </authorList>
    </citation>
    <scope>NUCLEOTIDE SEQUENCE [LARGE SCALE GENOMIC DNA]</scope>
    <source>
        <strain evidence="2">JR1/69-1-13</strain>
    </source>
</reference>
<dbReference type="RefSeq" id="WP_109519375.1">
    <property type="nucleotide sequence ID" value="NZ_PDOA01000050.1"/>
</dbReference>
<keyword evidence="2" id="KW-1185">Reference proteome</keyword>
<accession>A0A2U1UXE8</accession>
<evidence type="ECO:0000313" key="2">
    <source>
        <dbReference type="Proteomes" id="UP000245048"/>
    </source>
</evidence>
<name>A0A2U1UXE8_9PROT</name>
<protein>
    <submittedName>
        <fullName evidence="1">Uncharacterized protein</fullName>
    </submittedName>
</protein>
<comment type="caution">
    <text evidence="1">The sequence shown here is derived from an EMBL/GenBank/DDBJ whole genome shotgun (WGS) entry which is preliminary data.</text>
</comment>
<dbReference type="AlphaFoldDB" id="A0A2U1UXE8"/>